<name>A0A498JML4_MALDO</name>
<dbReference type="InterPro" id="IPR010264">
    <property type="entry name" value="Self-incomp_S1"/>
</dbReference>
<dbReference type="PANTHER" id="PTHR31232">
    <property type="match status" value="1"/>
</dbReference>
<keyword evidence="8" id="KW-1185">Reference proteome</keyword>
<keyword evidence="3 6" id="KW-0713">Self-incompatibility</keyword>
<evidence type="ECO:0000256" key="2">
    <source>
        <dbReference type="ARBA" id="ARBA00005581"/>
    </source>
</evidence>
<dbReference type="SMR" id="A0A498JML4"/>
<dbReference type="Proteomes" id="UP000290289">
    <property type="component" value="Chromosome 6"/>
</dbReference>
<gene>
    <name evidence="7" type="ORF">DVH24_009632</name>
</gene>
<proteinExistence type="inferred from homology"/>
<organism evidence="7 8">
    <name type="scientific">Malus domestica</name>
    <name type="common">Apple</name>
    <name type="synonym">Pyrus malus</name>
    <dbReference type="NCBI Taxonomy" id="3750"/>
    <lineage>
        <taxon>Eukaryota</taxon>
        <taxon>Viridiplantae</taxon>
        <taxon>Streptophyta</taxon>
        <taxon>Embryophyta</taxon>
        <taxon>Tracheophyta</taxon>
        <taxon>Spermatophyta</taxon>
        <taxon>Magnoliopsida</taxon>
        <taxon>eudicotyledons</taxon>
        <taxon>Gunneridae</taxon>
        <taxon>Pentapetalae</taxon>
        <taxon>rosids</taxon>
        <taxon>fabids</taxon>
        <taxon>Rosales</taxon>
        <taxon>Rosaceae</taxon>
        <taxon>Amygdaloideae</taxon>
        <taxon>Maleae</taxon>
        <taxon>Malus</taxon>
    </lineage>
</organism>
<dbReference type="Pfam" id="PF05938">
    <property type="entry name" value="Self-incomp_S1"/>
    <property type="match status" value="1"/>
</dbReference>
<evidence type="ECO:0000313" key="7">
    <source>
        <dbReference type="EMBL" id="RXH96790.1"/>
    </source>
</evidence>
<evidence type="ECO:0000313" key="8">
    <source>
        <dbReference type="Proteomes" id="UP000290289"/>
    </source>
</evidence>
<evidence type="ECO:0000256" key="1">
    <source>
        <dbReference type="ARBA" id="ARBA00004613"/>
    </source>
</evidence>
<dbReference type="EMBL" id="RDQH01000332">
    <property type="protein sequence ID" value="RXH96790.1"/>
    <property type="molecule type" value="Genomic_DNA"/>
</dbReference>
<protein>
    <recommendedName>
        <fullName evidence="6">S-protein homolog</fullName>
    </recommendedName>
</protein>
<dbReference type="STRING" id="3750.A0A498JML4"/>
<dbReference type="Gramene" id="mRNA:MD06G0006800">
    <property type="protein sequence ID" value="CDS:MD06G0006800.1"/>
    <property type="gene ID" value="MD06G0006800"/>
</dbReference>
<dbReference type="GO" id="GO:0005576">
    <property type="term" value="C:extracellular region"/>
    <property type="evidence" value="ECO:0007669"/>
    <property type="project" value="UniProtKB-SubCell"/>
</dbReference>
<comment type="caution">
    <text evidence="7">The sequence shown here is derived from an EMBL/GenBank/DDBJ whole genome shotgun (WGS) entry which is preliminary data.</text>
</comment>
<dbReference type="GO" id="GO:0060320">
    <property type="term" value="P:rejection of self pollen"/>
    <property type="evidence" value="ECO:0007669"/>
    <property type="project" value="UniProtKB-KW"/>
</dbReference>
<comment type="subcellular location">
    <subcellularLocation>
        <location evidence="1 6">Secreted</location>
    </subcellularLocation>
</comment>
<dbReference type="PANTHER" id="PTHR31232:SF133">
    <property type="entry name" value="S-PROTEIN HOMOLOG"/>
    <property type="match status" value="1"/>
</dbReference>
<accession>A0A498JML4</accession>
<feature type="signal peptide" evidence="6">
    <location>
        <begin position="1"/>
        <end position="21"/>
    </location>
</feature>
<dbReference type="AlphaFoldDB" id="A0A498JML4"/>
<sequence length="130" mass="15280">MMKITLLVLLIFLSLLLLCSGNLEREVVITNYLGPGIVLRIRCQSGDDNLGLHDLMFMDSFSWKFKTNSLTTLFFCTMWWEDVSGSFEVYNALRDEKRCITHCWWNILQLAAFTYNEFNGAWDIGYEWQK</sequence>
<evidence type="ECO:0000256" key="5">
    <source>
        <dbReference type="ARBA" id="ARBA00022729"/>
    </source>
</evidence>
<feature type="chain" id="PRO_5025073352" description="S-protein homolog" evidence="6">
    <location>
        <begin position="22"/>
        <end position="130"/>
    </location>
</feature>
<evidence type="ECO:0000256" key="6">
    <source>
        <dbReference type="RuleBase" id="RU367044"/>
    </source>
</evidence>
<reference evidence="7 8" key="1">
    <citation type="submission" date="2018-10" db="EMBL/GenBank/DDBJ databases">
        <title>A high-quality apple genome assembly.</title>
        <authorList>
            <person name="Hu J."/>
        </authorList>
    </citation>
    <scope>NUCLEOTIDE SEQUENCE [LARGE SCALE GENOMIC DNA]</scope>
    <source>
        <strain evidence="8">cv. HFTH1</strain>
        <tissue evidence="7">Young leaf</tissue>
    </source>
</reference>
<comment type="similarity">
    <text evidence="2 6">Belongs to the plant self-incompatibility (S1) protein family.</text>
</comment>
<keyword evidence="5 6" id="KW-0732">Signal</keyword>
<evidence type="ECO:0000256" key="4">
    <source>
        <dbReference type="ARBA" id="ARBA00022525"/>
    </source>
</evidence>
<evidence type="ECO:0000256" key="3">
    <source>
        <dbReference type="ARBA" id="ARBA00022471"/>
    </source>
</evidence>
<keyword evidence="4 6" id="KW-0964">Secreted</keyword>